<protein>
    <submittedName>
        <fullName evidence="1">Uncharacterized protein</fullName>
    </submittedName>
</protein>
<name>A0A2R6ABF9_9ARCH</name>
<evidence type="ECO:0000313" key="2">
    <source>
        <dbReference type="Proteomes" id="UP000240322"/>
    </source>
</evidence>
<reference evidence="1 2" key="1">
    <citation type="submission" date="2017-04" db="EMBL/GenBank/DDBJ databases">
        <title>Novel microbial lineages endemic to geothermal iron-oxide mats fill important gaps in the evolutionary history of Archaea.</title>
        <authorList>
            <person name="Jay Z.J."/>
            <person name="Beam J.P."/>
            <person name="Dlakic M."/>
            <person name="Rusch D.B."/>
            <person name="Kozubal M.A."/>
            <person name="Inskeep W.P."/>
        </authorList>
    </citation>
    <scope>NUCLEOTIDE SEQUENCE [LARGE SCALE GENOMIC DNA]</scope>
    <source>
        <strain evidence="1">OSP_D</strain>
    </source>
</reference>
<proteinExistence type="predicted"/>
<dbReference type="Proteomes" id="UP000240322">
    <property type="component" value="Unassembled WGS sequence"/>
</dbReference>
<dbReference type="AlphaFoldDB" id="A0A2R6ABF9"/>
<dbReference type="EMBL" id="NEXE01000303">
    <property type="protein sequence ID" value="PSN83751.1"/>
    <property type="molecule type" value="Genomic_DNA"/>
</dbReference>
<accession>A0A2R6ABF9</accession>
<organism evidence="1 2">
    <name type="scientific">Candidatus Marsarchaeota G2 archaeon OSP_D</name>
    <dbReference type="NCBI Taxonomy" id="1978157"/>
    <lineage>
        <taxon>Archaea</taxon>
        <taxon>Candidatus Marsarchaeota</taxon>
        <taxon>Candidatus Marsarchaeota group 2</taxon>
    </lineage>
</organism>
<evidence type="ECO:0000313" key="1">
    <source>
        <dbReference type="EMBL" id="PSN83751.1"/>
    </source>
</evidence>
<comment type="caution">
    <text evidence="1">The sequence shown here is derived from an EMBL/GenBank/DDBJ whole genome shotgun (WGS) entry which is preliminary data.</text>
</comment>
<sequence length="127" mass="14945">MVRNASKGAKRFARAQWFGVHTKGQSAAGGSEWRERFAVVLFCRERRERLGMIDVVRAPRNPRAPRKVQHDKHKSALYPFLLIKRKMMFFDPKPSSPLSLYLKLSSSLLIPHREFERLKAFFFLRKE</sequence>
<gene>
    <name evidence="1" type="ORF">B9Q03_13310</name>
</gene>